<dbReference type="PANTHER" id="PTHR18945">
    <property type="entry name" value="NEUROTRANSMITTER GATED ION CHANNEL"/>
    <property type="match status" value="1"/>
</dbReference>
<keyword evidence="7 14" id="KW-0472">Membrane</keyword>
<dbReference type="PRINTS" id="PR00252">
    <property type="entry name" value="NRIONCHANNEL"/>
</dbReference>
<evidence type="ECO:0000256" key="13">
    <source>
        <dbReference type="ARBA" id="ARBA00034099"/>
    </source>
</evidence>
<dbReference type="InterPro" id="IPR006201">
    <property type="entry name" value="Neur_channel"/>
</dbReference>
<keyword evidence="10" id="KW-0325">Glycoprotein</keyword>
<dbReference type="Gene3D" id="2.70.170.10">
    <property type="entry name" value="Neurotransmitter-gated ion-channel ligand-binding domain"/>
    <property type="match status" value="1"/>
</dbReference>
<evidence type="ECO:0000256" key="3">
    <source>
        <dbReference type="ARBA" id="ARBA00022692"/>
    </source>
</evidence>
<keyword evidence="3 14" id="KW-0812">Transmembrane</keyword>
<evidence type="ECO:0000313" key="18">
    <source>
        <dbReference type="WBParaSite" id="maker-uti_cns_0007474-snap-gene-0.6-mRNA-1"/>
    </source>
</evidence>
<keyword evidence="8" id="KW-1015">Disulfide bond</keyword>
<dbReference type="PROSITE" id="PS00236">
    <property type="entry name" value="NEUROTR_ION_CHANNEL"/>
    <property type="match status" value="1"/>
</dbReference>
<dbReference type="SUPFAM" id="SSF63712">
    <property type="entry name" value="Nicotinic receptor ligand binding domain-like"/>
    <property type="match status" value="1"/>
</dbReference>
<dbReference type="Gene3D" id="1.20.58.390">
    <property type="entry name" value="Neurotransmitter-gated ion-channel transmembrane domain"/>
    <property type="match status" value="1"/>
</dbReference>
<comment type="similarity">
    <text evidence="14">Belongs to the ligand-gated ion channel (TC 1.A.9) family.</text>
</comment>
<sequence length="438" mass="51270">MVQATEAACAMPAKHLPLLLLLLLAPAASISIQTEQPHPSNTSLSSRLSTAQSREKTLIQRLVSRYKDVGLLGRPVMNSSDLITIEFGLAIIQILDLDENRQLLRTNCWLRYTWRDPLLSWDSWAGSQFENITQVRLFPYDVWTPDIRLHNFADERLLEKRMARVVVYSDGTVLWIPQALFKSTCPVEIEFFPFDTQVCFLEFGSWTYDVTQLNLTWFGFEYEQFKYEPNPYVDFTNYIKSNEWYSDGQDEFRTRPSMRSRQIRSRIRCTNRTYQAANGQLYNRTYKRLEYKIRMHRNPHFYLSILVLPCILLSCLTWVIFWLPPESPAKTQLGMNIFVAFFILLLLLAETTPSSVRTFPLIGYFYCLNMVTITLSTFLATLVINLYIRAEKQGRLHPLLRRALLEGLGRMFLIRQAYPLADKQQQQQHQEQQQSPTR</sequence>
<dbReference type="InterPro" id="IPR038050">
    <property type="entry name" value="Neuro_actylchol_rec"/>
</dbReference>
<evidence type="ECO:0000256" key="11">
    <source>
        <dbReference type="ARBA" id="ARBA00023286"/>
    </source>
</evidence>
<feature type="transmembrane region" description="Helical" evidence="14">
    <location>
        <begin position="361"/>
        <end position="388"/>
    </location>
</feature>
<keyword evidence="12 14" id="KW-0407">Ion channel</keyword>
<evidence type="ECO:0000259" key="15">
    <source>
        <dbReference type="Pfam" id="PF02931"/>
    </source>
</evidence>
<dbReference type="InterPro" id="IPR036719">
    <property type="entry name" value="Neuro-gated_channel_TM_sf"/>
</dbReference>
<dbReference type="InterPro" id="IPR036734">
    <property type="entry name" value="Neur_chan_lig-bd_sf"/>
</dbReference>
<proteinExistence type="inferred from homology"/>
<dbReference type="GO" id="GO:0004888">
    <property type="term" value="F:transmembrane signaling receptor activity"/>
    <property type="evidence" value="ECO:0007669"/>
    <property type="project" value="InterPro"/>
</dbReference>
<feature type="chain" id="PRO_5022258363" evidence="14">
    <location>
        <begin position="30"/>
        <end position="438"/>
    </location>
</feature>
<evidence type="ECO:0000256" key="10">
    <source>
        <dbReference type="ARBA" id="ARBA00023180"/>
    </source>
</evidence>
<feature type="transmembrane region" description="Helical" evidence="14">
    <location>
        <begin position="301"/>
        <end position="321"/>
    </location>
</feature>
<comment type="caution">
    <text evidence="14">Lacks conserved residue(s) required for the propagation of feature annotation.</text>
</comment>
<dbReference type="InterPro" id="IPR018000">
    <property type="entry name" value="Neurotransmitter_ion_chnl_CS"/>
</dbReference>
<evidence type="ECO:0000256" key="7">
    <source>
        <dbReference type="ARBA" id="ARBA00023136"/>
    </source>
</evidence>
<feature type="transmembrane region" description="Helical" evidence="14">
    <location>
        <begin position="333"/>
        <end position="349"/>
    </location>
</feature>
<dbReference type="GO" id="GO:0045211">
    <property type="term" value="C:postsynaptic membrane"/>
    <property type="evidence" value="ECO:0007669"/>
    <property type="project" value="InterPro"/>
</dbReference>
<dbReference type="InterPro" id="IPR002394">
    <property type="entry name" value="Nicotinic_acetylcholine_rcpt"/>
</dbReference>
<dbReference type="Proteomes" id="UP000095280">
    <property type="component" value="Unplaced"/>
</dbReference>
<dbReference type="Pfam" id="PF02931">
    <property type="entry name" value="Neur_chan_LBD"/>
    <property type="match status" value="1"/>
</dbReference>
<keyword evidence="6 14" id="KW-0406">Ion transport</keyword>
<dbReference type="CDD" id="cd19051">
    <property type="entry name" value="LGIC_TM_cation"/>
    <property type="match status" value="1"/>
</dbReference>
<dbReference type="InterPro" id="IPR006202">
    <property type="entry name" value="Neur_chan_lig-bd"/>
</dbReference>
<keyword evidence="2" id="KW-1003">Cell membrane</keyword>
<reference evidence="18" key="1">
    <citation type="submission" date="2016-11" db="UniProtKB">
        <authorList>
            <consortium name="WormBaseParasite"/>
        </authorList>
    </citation>
    <scope>IDENTIFICATION</scope>
</reference>
<evidence type="ECO:0000256" key="8">
    <source>
        <dbReference type="ARBA" id="ARBA00023157"/>
    </source>
</evidence>
<keyword evidence="4 14" id="KW-1133">Transmembrane helix</keyword>
<evidence type="ECO:0000256" key="14">
    <source>
        <dbReference type="RuleBase" id="RU000687"/>
    </source>
</evidence>
<organism evidence="17 18">
    <name type="scientific">Macrostomum lignano</name>
    <dbReference type="NCBI Taxonomy" id="282301"/>
    <lineage>
        <taxon>Eukaryota</taxon>
        <taxon>Metazoa</taxon>
        <taxon>Spiralia</taxon>
        <taxon>Lophotrochozoa</taxon>
        <taxon>Platyhelminthes</taxon>
        <taxon>Rhabditophora</taxon>
        <taxon>Macrostomorpha</taxon>
        <taxon>Macrostomida</taxon>
        <taxon>Macrostomidae</taxon>
        <taxon>Macrostomum</taxon>
    </lineage>
</organism>
<evidence type="ECO:0000259" key="16">
    <source>
        <dbReference type="Pfam" id="PF02932"/>
    </source>
</evidence>
<evidence type="ECO:0000256" key="4">
    <source>
        <dbReference type="ARBA" id="ARBA00022989"/>
    </source>
</evidence>
<protein>
    <submittedName>
        <fullName evidence="18">Neur_chan_LBD domain-containing protein</fullName>
    </submittedName>
</protein>
<keyword evidence="11" id="KW-1071">Ligand-gated ion channel</keyword>
<dbReference type="InterPro" id="IPR006029">
    <property type="entry name" value="Neurotrans-gated_channel_TM"/>
</dbReference>
<keyword evidence="1 14" id="KW-0813">Transport</keyword>
<dbReference type="AlphaFoldDB" id="A0A1I8HS67"/>
<dbReference type="GO" id="GO:0022848">
    <property type="term" value="F:acetylcholine-gated monoatomic cation-selective channel activity"/>
    <property type="evidence" value="ECO:0007669"/>
    <property type="project" value="InterPro"/>
</dbReference>
<evidence type="ECO:0000256" key="5">
    <source>
        <dbReference type="ARBA" id="ARBA00023018"/>
    </source>
</evidence>
<evidence type="ECO:0000256" key="2">
    <source>
        <dbReference type="ARBA" id="ARBA00022475"/>
    </source>
</evidence>
<evidence type="ECO:0000256" key="6">
    <source>
        <dbReference type="ARBA" id="ARBA00023065"/>
    </source>
</evidence>
<comment type="subcellular location">
    <subcellularLocation>
        <location evidence="13">Synaptic cell membrane</location>
        <topology evidence="13">Multi-pass membrane protein</topology>
    </subcellularLocation>
</comment>
<dbReference type="Pfam" id="PF02932">
    <property type="entry name" value="Neur_chan_memb"/>
    <property type="match status" value="1"/>
</dbReference>
<accession>A0A1I8HS67</accession>
<evidence type="ECO:0000256" key="9">
    <source>
        <dbReference type="ARBA" id="ARBA00023170"/>
    </source>
</evidence>
<keyword evidence="9" id="KW-0675">Receptor</keyword>
<evidence type="ECO:0000256" key="12">
    <source>
        <dbReference type="ARBA" id="ARBA00023303"/>
    </source>
</evidence>
<keyword evidence="17" id="KW-1185">Reference proteome</keyword>
<feature type="domain" description="Neurotransmitter-gated ion-channel ligand-binding" evidence="15">
    <location>
        <begin position="56"/>
        <end position="250"/>
    </location>
</feature>
<keyword evidence="5" id="KW-0770">Synapse</keyword>
<evidence type="ECO:0000256" key="1">
    <source>
        <dbReference type="ARBA" id="ARBA00022448"/>
    </source>
</evidence>
<evidence type="ECO:0000313" key="17">
    <source>
        <dbReference type="Proteomes" id="UP000095280"/>
    </source>
</evidence>
<name>A0A1I8HS67_9PLAT</name>
<dbReference type="WBParaSite" id="maker-uti_cns_0007474-snap-gene-0.6-mRNA-1">
    <property type="protein sequence ID" value="maker-uti_cns_0007474-snap-gene-0.6-mRNA-1"/>
    <property type="gene ID" value="maker-uti_cns_0007474-snap-gene-0.6"/>
</dbReference>
<feature type="signal peptide" evidence="14">
    <location>
        <begin position="1"/>
        <end position="29"/>
    </location>
</feature>
<keyword evidence="14" id="KW-0732">Signal</keyword>
<feature type="domain" description="Neurotransmitter-gated ion-channel transmembrane" evidence="16">
    <location>
        <begin position="306"/>
        <end position="433"/>
    </location>
</feature>
<dbReference type="SUPFAM" id="SSF90112">
    <property type="entry name" value="Neurotransmitter-gated ion-channel transmembrane pore"/>
    <property type="match status" value="1"/>
</dbReference>
<dbReference type="PRINTS" id="PR00254">
    <property type="entry name" value="NICOTINICR"/>
</dbReference>